<keyword evidence="2" id="KW-1185">Reference proteome</keyword>
<dbReference type="AlphaFoldDB" id="A0A9Q0BVW7"/>
<evidence type="ECO:0000313" key="2">
    <source>
        <dbReference type="Proteomes" id="UP001059596"/>
    </source>
</evidence>
<comment type="caution">
    <text evidence="1">The sequence shown here is derived from an EMBL/GenBank/DDBJ whole genome shotgun (WGS) entry which is preliminary data.</text>
</comment>
<dbReference type="EMBL" id="JAMKOV010000001">
    <property type="protein sequence ID" value="KAI8045769.1"/>
    <property type="molecule type" value="Genomic_DNA"/>
</dbReference>
<name>A0A9Q0BVW7_9MUSC</name>
<evidence type="ECO:0000313" key="1">
    <source>
        <dbReference type="EMBL" id="KAI8045769.1"/>
    </source>
</evidence>
<gene>
    <name evidence="1" type="ORF">M5D96_001957</name>
</gene>
<dbReference type="Proteomes" id="UP001059596">
    <property type="component" value="Chromosome 3R"/>
</dbReference>
<proteinExistence type="predicted"/>
<protein>
    <submittedName>
        <fullName evidence="1">Uncharacterized protein</fullName>
    </submittedName>
</protein>
<accession>A0A9Q0BVW7</accession>
<sequence length="42" mass="4704">MAMNHNCGGIIKGNIRVFTGLEREANQGFNHTQFGMRVCTHI</sequence>
<organism evidence="1 2">
    <name type="scientific">Drosophila gunungcola</name>
    <name type="common">fruit fly</name>
    <dbReference type="NCBI Taxonomy" id="103775"/>
    <lineage>
        <taxon>Eukaryota</taxon>
        <taxon>Metazoa</taxon>
        <taxon>Ecdysozoa</taxon>
        <taxon>Arthropoda</taxon>
        <taxon>Hexapoda</taxon>
        <taxon>Insecta</taxon>
        <taxon>Pterygota</taxon>
        <taxon>Neoptera</taxon>
        <taxon>Endopterygota</taxon>
        <taxon>Diptera</taxon>
        <taxon>Brachycera</taxon>
        <taxon>Muscomorpha</taxon>
        <taxon>Ephydroidea</taxon>
        <taxon>Drosophilidae</taxon>
        <taxon>Drosophila</taxon>
        <taxon>Sophophora</taxon>
    </lineage>
</organism>
<reference evidence="1" key="1">
    <citation type="journal article" date="2023" name="Genome Biol. Evol.">
        <title>Long-read-based Genome Assembly of Drosophila gunungcola Reveals Fewer Chemosensory Genes in Flower-breeding Species.</title>
        <authorList>
            <person name="Negi A."/>
            <person name="Liao B.Y."/>
            <person name="Yeh S.D."/>
        </authorList>
    </citation>
    <scope>NUCLEOTIDE SEQUENCE</scope>
    <source>
        <strain evidence="1">Sukarami</strain>
    </source>
</reference>